<organism evidence="3 4">
    <name type="scientific">Trypanosoma rangeli SC58</name>
    <dbReference type="NCBI Taxonomy" id="429131"/>
    <lineage>
        <taxon>Eukaryota</taxon>
        <taxon>Discoba</taxon>
        <taxon>Euglenozoa</taxon>
        <taxon>Kinetoplastea</taxon>
        <taxon>Metakinetoplastina</taxon>
        <taxon>Trypanosomatida</taxon>
        <taxon>Trypanosomatidae</taxon>
        <taxon>Trypanosoma</taxon>
        <taxon>Herpetosoma</taxon>
    </lineage>
</organism>
<name>A0A061IT28_TRYRA</name>
<evidence type="ECO:0000313" key="4">
    <source>
        <dbReference type="Proteomes" id="UP000031737"/>
    </source>
</evidence>
<dbReference type="Proteomes" id="UP000031737">
    <property type="component" value="Unassembled WGS sequence"/>
</dbReference>
<feature type="region of interest" description="Disordered" evidence="1">
    <location>
        <begin position="168"/>
        <end position="289"/>
    </location>
</feature>
<keyword evidence="4" id="KW-1185">Reference proteome</keyword>
<accession>A0A061IT28</accession>
<evidence type="ECO:0000256" key="2">
    <source>
        <dbReference type="SAM" id="SignalP"/>
    </source>
</evidence>
<feature type="compositionally biased region" description="Low complexity" evidence="1">
    <location>
        <begin position="276"/>
        <end position="285"/>
    </location>
</feature>
<dbReference type="AlphaFoldDB" id="A0A061IT28"/>
<evidence type="ECO:0000313" key="3">
    <source>
        <dbReference type="EMBL" id="ESL05674.1"/>
    </source>
</evidence>
<dbReference type="OrthoDB" id="253512at2759"/>
<evidence type="ECO:0000256" key="1">
    <source>
        <dbReference type="SAM" id="MobiDB-lite"/>
    </source>
</evidence>
<sequence length="338" mass="34053">MATVRYRAVCALAVLALLCGCCSSAWTTTAAAPVNGKRSTTLPSDGSVVMVPVDVFCPDSVDRLSFRLHGGTGWMDCVQPMKPAAPPGGTTATLKGYTIDGPNVYSPDNYNSEVSVCNAAELMYVSHSCSARCPDKATVSTVAFTMSLVVSEDSGLYAQWKKMTPSGEAASASAQSRGAGQTGVCPILPPGDEANDRDGGETTVQPAGTAGDGGGQPTDIRERRPTTEGPDSSFSDARDGGQGTAPDAQTDAPNAQAGVLNTMSEGTDDAAGAGGAKDSTSATGTDTIASATSPTVNAKAAASLNVTLANADCSYTTTMFSPTLLLPLLVAAVVCAAG</sequence>
<feature type="chain" id="PRO_5001601283" evidence="2">
    <location>
        <begin position="25"/>
        <end position="338"/>
    </location>
</feature>
<dbReference type="VEuPathDB" id="TriTrypDB:TRSC58_06668"/>
<proteinExistence type="predicted"/>
<keyword evidence="2" id="KW-0732">Signal</keyword>
<reference evidence="3 4" key="1">
    <citation type="submission" date="2013-07" db="EMBL/GenBank/DDBJ databases">
        <authorList>
            <person name="Stoco P.H."/>
            <person name="Wagner G."/>
            <person name="Gerber A."/>
            <person name="Zaha A."/>
            <person name="Thompson C."/>
            <person name="Bartholomeu D.C."/>
            <person name="Luckemeyer D.D."/>
            <person name="Bahia D."/>
            <person name="Loreto E."/>
            <person name="Prestes E.B."/>
            <person name="Lima F.M."/>
            <person name="Rodrigues-Luiz G."/>
            <person name="Vallejo G.A."/>
            <person name="Filho J.F."/>
            <person name="Monteiro K.M."/>
            <person name="Tyler K.M."/>
            <person name="de Almeida L.G."/>
            <person name="Ortiz M.F."/>
            <person name="Siervo M.A."/>
            <person name="de Moraes M.H."/>
            <person name="Cunha O.L."/>
            <person name="Mendonca-Neto R."/>
            <person name="Silva R."/>
            <person name="Teixeira S.M."/>
            <person name="Murta S.M."/>
            <person name="Sincero T.C."/>
            <person name="Mendes T.A."/>
            <person name="Urmenyi T.P."/>
            <person name="Silva V.G."/>
            <person name="da Rocha W.D."/>
            <person name="Andersson B."/>
            <person name="Romanha A.J."/>
            <person name="Steindel M."/>
            <person name="de Vasconcelos A.T."/>
            <person name="Grisard E.C."/>
        </authorList>
    </citation>
    <scope>NUCLEOTIDE SEQUENCE [LARGE SCALE GENOMIC DNA]</scope>
    <source>
        <strain evidence="3 4">SC58</strain>
    </source>
</reference>
<protein>
    <submittedName>
        <fullName evidence="3">Mucin-like glycoprotein</fullName>
    </submittedName>
</protein>
<feature type="compositionally biased region" description="Low complexity" evidence="1">
    <location>
        <begin position="168"/>
        <end position="183"/>
    </location>
</feature>
<dbReference type="EMBL" id="AUPL01006668">
    <property type="protein sequence ID" value="ESL05674.1"/>
    <property type="molecule type" value="Genomic_DNA"/>
</dbReference>
<gene>
    <name evidence="3" type="ORF">TRSC58_06668</name>
</gene>
<comment type="caution">
    <text evidence="3">The sequence shown here is derived from an EMBL/GenBank/DDBJ whole genome shotgun (WGS) entry which is preliminary data.</text>
</comment>
<dbReference type="PROSITE" id="PS51257">
    <property type="entry name" value="PROKAR_LIPOPROTEIN"/>
    <property type="match status" value="1"/>
</dbReference>
<feature type="signal peptide" evidence="2">
    <location>
        <begin position="1"/>
        <end position="24"/>
    </location>
</feature>